<reference evidence="2 3" key="1">
    <citation type="submission" date="2018-05" db="EMBL/GenBank/DDBJ databases">
        <title>Genomic Encyclopedia of Archaeal and Bacterial Type Strains, Phase II (KMG-II): from individual species to whole genera.</title>
        <authorList>
            <person name="Goeker M."/>
        </authorList>
    </citation>
    <scope>NUCLEOTIDE SEQUENCE [LARGE SCALE GENOMIC DNA]</scope>
    <source>
        <strain evidence="2 3">DSM 45184</strain>
    </source>
</reference>
<proteinExistence type="predicted"/>
<evidence type="ECO:0000313" key="3">
    <source>
        <dbReference type="Proteomes" id="UP000245697"/>
    </source>
</evidence>
<keyword evidence="3" id="KW-1185">Reference proteome</keyword>
<dbReference type="AlphaFoldDB" id="A0A316F6F6"/>
<dbReference type="PANTHER" id="PTHR43102">
    <property type="entry name" value="SLR1143 PROTEIN"/>
    <property type="match status" value="1"/>
</dbReference>
<name>A0A316F6F6_9ACTN</name>
<dbReference type="Proteomes" id="UP000245697">
    <property type="component" value="Unassembled WGS sequence"/>
</dbReference>
<dbReference type="SMART" id="SM00065">
    <property type="entry name" value="GAF"/>
    <property type="match status" value="1"/>
</dbReference>
<evidence type="ECO:0000313" key="2">
    <source>
        <dbReference type="EMBL" id="PWK39499.1"/>
    </source>
</evidence>
<sequence>MVTSPCYDTPIDALVRPERLAAVDQLLPGTEGTSPALQRFVDDVADLLRAPCAGVSLILTDAGVLLATHGVGGWLAEAGGMPAQWAPCATVVRHDTPLLITDTHDDPAHTTNPLVMVTGVRSYAGVPLHLDGQAVGSLCVLAGEPGVFTQADLDTLVSLAPRAVTLLHETVAG</sequence>
<gene>
    <name evidence="2" type="ORF">BC793_12271</name>
</gene>
<dbReference type="Gene3D" id="3.30.450.40">
    <property type="match status" value="1"/>
</dbReference>
<protein>
    <submittedName>
        <fullName evidence="2">GAF domain-containing protein</fullName>
    </submittedName>
</protein>
<organism evidence="2 3">
    <name type="scientific">Actinoplanes xinjiangensis</name>
    <dbReference type="NCBI Taxonomy" id="512350"/>
    <lineage>
        <taxon>Bacteria</taxon>
        <taxon>Bacillati</taxon>
        <taxon>Actinomycetota</taxon>
        <taxon>Actinomycetes</taxon>
        <taxon>Micromonosporales</taxon>
        <taxon>Micromonosporaceae</taxon>
        <taxon>Actinoplanes</taxon>
    </lineage>
</organism>
<dbReference type="SUPFAM" id="SSF55781">
    <property type="entry name" value="GAF domain-like"/>
    <property type="match status" value="1"/>
</dbReference>
<comment type="caution">
    <text evidence="2">The sequence shown here is derived from an EMBL/GenBank/DDBJ whole genome shotgun (WGS) entry which is preliminary data.</text>
</comment>
<dbReference type="PANTHER" id="PTHR43102:SF2">
    <property type="entry name" value="GAF DOMAIN-CONTAINING PROTEIN"/>
    <property type="match status" value="1"/>
</dbReference>
<dbReference type="Pfam" id="PF01590">
    <property type="entry name" value="GAF"/>
    <property type="match status" value="1"/>
</dbReference>
<evidence type="ECO:0000259" key="1">
    <source>
        <dbReference type="SMART" id="SM00065"/>
    </source>
</evidence>
<dbReference type="EMBL" id="QGGR01000022">
    <property type="protein sequence ID" value="PWK39499.1"/>
    <property type="molecule type" value="Genomic_DNA"/>
</dbReference>
<dbReference type="InterPro" id="IPR003018">
    <property type="entry name" value="GAF"/>
</dbReference>
<dbReference type="InterPro" id="IPR029016">
    <property type="entry name" value="GAF-like_dom_sf"/>
</dbReference>
<feature type="domain" description="GAF" evidence="1">
    <location>
        <begin position="32"/>
        <end position="172"/>
    </location>
</feature>
<accession>A0A316F6F6</accession>